<organism evidence="4 5">
    <name type="scientific">Robertmurraya mangrovi</name>
    <dbReference type="NCBI Taxonomy" id="3098077"/>
    <lineage>
        <taxon>Bacteria</taxon>
        <taxon>Bacillati</taxon>
        <taxon>Bacillota</taxon>
        <taxon>Bacilli</taxon>
        <taxon>Bacillales</taxon>
        <taxon>Bacillaceae</taxon>
        <taxon>Robertmurraya</taxon>
    </lineage>
</organism>
<keyword evidence="5" id="KW-1185">Reference proteome</keyword>
<proteinExistence type="predicted"/>
<dbReference type="Pfam" id="PF09922">
    <property type="entry name" value="LiaF-like_C"/>
    <property type="match status" value="1"/>
</dbReference>
<dbReference type="RefSeq" id="WP_322446887.1">
    <property type="nucleotide sequence ID" value="NZ_JAXOFX010000007.1"/>
</dbReference>
<gene>
    <name evidence="4" type="ORF">SM124_12595</name>
</gene>
<evidence type="ECO:0000313" key="4">
    <source>
        <dbReference type="EMBL" id="MDZ5472591.1"/>
    </source>
</evidence>
<evidence type="ECO:0000259" key="3">
    <source>
        <dbReference type="Pfam" id="PF17115"/>
    </source>
</evidence>
<dbReference type="InterPro" id="IPR031346">
    <property type="entry name" value="DUF2154_N"/>
</dbReference>
<evidence type="ECO:0000256" key="1">
    <source>
        <dbReference type="SAM" id="SignalP"/>
    </source>
</evidence>
<dbReference type="Proteomes" id="UP001290455">
    <property type="component" value="Unassembled WGS sequence"/>
</dbReference>
<feature type="domain" description="Cell wall-active antibiotics response LiaF-like C-terminal" evidence="2">
    <location>
        <begin position="141"/>
        <end position="235"/>
    </location>
</feature>
<dbReference type="PROSITE" id="PS51257">
    <property type="entry name" value="PROKAR_LIPOPROTEIN"/>
    <property type="match status" value="1"/>
</dbReference>
<evidence type="ECO:0000259" key="2">
    <source>
        <dbReference type="Pfam" id="PF09922"/>
    </source>
</evidence>
<feature type="chain" id="PRO_5046315789" evidence="1">
    <location>
        <begin position="25"/>
        <end position="240"/>
    </location>
</feature>
<dbReference type="Pfam" id="PF17115">
    <property type="entry name" value="Toast_rack_N"/>
    <property type="match status" value="1"/>
</dbReference>
<keyword evidence="1" id="KW-0732">Signal</keyword>
<name>A0ABU5IZP3_9BACI</name>
<sequence length="240" mass="25766">MKKKILGTIALGSLLLITGCNVMAAEKGEQQSVNINKDSAEQLKVELNIGVGNLDVTAGSNEWIEGTLEYSNKKLEPEVSYDLRGKTGKVKIDQQNDGFASNLNMGDFKNDWDLQLSEDVPMDLEVNNGASDTELNLSGLQLTSLEVNSGVGDLTLDLSGDWKESFSTNVAMGVGDTTMILPKDVGVKVTSSKGIGSSNFEGFISRGDGVYVNEAYKNADVILTVNMELGVGDINFKIED</sequence>
<accession>A0ABU5IZP3</accession>
<comment type="caution">
    <text evidence="4">The sequence shown here is derived from an EMBL/GenBank/DDBJ whole genome shotgun (WGS) entry which is preliminary data.</text>
</comment>
<dbReference type="EMBL" id="JAXOFX010000007">
    <property type="protein sequence ID" value="MDZ5472591.1"/>
    <property type="molecule type" value="Genomic_DNA"/>
</dbReference>
<feature type="signal peptide" evidence="1">
    <location>
        <begin position="1"/>
        <end position="24"/>
    </location>
</feature>
<dbReference type="InterPro" id="IPR024425">
    <property type="entry name" value="LiaF-like_C"/>
</dbReference>
<reference evidence="4 5" key="1">
    <citation type="submission" date="2023-11" db="EMBL/GenBank/DDBJ databases">
        <title>Bacillus jintuensis, isolated from a mudflat on the Beibu Gulf coast.</title>
        <authorList>
            <person name="Li M."/>
        </authorList>
    </citation>
    <scope>NUCLEOTIDE SEQUENCE [LARGE SCALE GENOMIC DNA]</scope>
    <source>
        <strain evidence="4 5">31A1R</strain>
    </source>
</reference>
<evidence type="ECO:0000313" key="5">
    <source>
        <dbReference type="Proteomes" id="UP001290455"/>
    </source>
</evidence>
<feature type="domain" description="DUF2154" evidence="3">
    <location>
        <begin position="39"/>
        <end position="130"/>
    </location>
</feature>
<protein>
    <submittedName>
        <fullName evidence="4">Toast rack family protein</fullName>
    </submittedName>
</protein>